<evidence type="ECO:0000256" key="2">
    <source>
        <dbReference type="SAM" id="Phobius"/>
    </source>
</evidence>
<evidence type="ECO:0000256" key="1">
    <source>
        <dbReference type="SAM" id="MobiDB-lite"/>
    </source>
</evidence>
<keyword evidence="2" id="KW-0812">Transmembrane</keyword>
<evidence type="ECO:0000313" key="3">
    <source>
        <dbReference type="EMBL" id="KAF2836182.1"/>
    </source>
</evidence>
<keyword evidence="4" id="KW-1185">Reference proteome</keyword>
<reference evidence="3" key="1">
    <citation type="journal article" date="2020" name="Stud. Mycol.">
        <title>101 Dothideomycetes genomes: a test case for predicting lifestyles and emergence of pathogens.</title>
        <authorList>
            <person name="Haridas S."/>
            <person name="Albert R."/>
            <person name="Binder M."/>
            <person name="Bloem J."/>
            <person name="Labutti K."/>
            <person name="Salamov A."/>
            <person name="Andreopoulos B."/>
            <person name="Baker S."/>
            <person name="Barry K."/>
            <person name="Bills G."/>
            <person name="Bluhm B."/>
            <person name="Cannon C."/>
            <person name="Castanera R."/>
            <person name="Culley D."/>
            <person name="Daum C."/>
            <person name="Ezra D."/>
            <person name="Gonzalez J."/>
            <person name="Henrissat B."/>
            <person name="Kuo A."/>
            <person name="Liang C."/>
            <person name="Lipzen A."/>
            <person name="Lutzoni F."/>
            <person name="Magnuson J."/>
            <person name="Mondo S."/>
            <person name="Nolan M."/>
            <person name="Ohm R."/>
            <person name="Pangilinan J."/>
            <person name="Park H.-J."/>
            <person name="Ramirez L."/>
            <person name="Alfaro M."/>
            <person name="Sun H."/>
            <person name="Tritt A."/>
            <person name="Yoshinaga Y."/>
            <person name="Zwiers L.-H."/>
            <person name="Turgeon B."/>
            <person name="Goodwin S."/>
            <person name="Spatafora J."/>
            <person name="Crous P."/>
            <person name="Grigoriev I."/>
        </authorList>
    </citation>
    <scope>NUCLEOTIDE SEQUENCE</scope>
    <source>
        <strain evidence="3">CBS 101060</strain>
    </source>
</reference>
<gene>
    <name evidence="3" type="ORF">M501DRAFT_996893</name>
</gene>
<feature type="compositionally biased region" description="Polar residues" evidence="1">
    <location>
        <begin position="150"/>
        <end position="179"/>
    </location>
</feature>
<keyword evidence="2" id="KW-1133">Transmembrane helix</keyword>
<accession>A0A9P4S6H6</accession>
<comment type="caution">
    <text evidence="3">The sequence shown here is derived from an EMBL/GenBank/DDBJ whole genome shotgun (WGS) entry which is preliminary data.</text>
</comment>
<feature type="transmembrane region" description="Helical" evidence="2">
    <location>
        <begin position="9"/>
        <end position="26"/>
    </location>
</feature>
<dbReference type="OrthoDB" id="5385189at2759"/>
<sequence length="247" mass="27257">MASKISERWLWFGLGISALVILKGIIKGGLLTAQVNKISPDSLQNPRDNILLEHSNPKPEEPTSIKADVETLSSEGIKLSALQALACSENPDIRKAARRILVDRFIHNPTARLAVVTDFFGPYPSRRASAALAMRLIDQHAESGWRPHPQQYQADAASQSGESNTSGTTNEAPQTTTIEQGRVIAARRRILNEGIENYSSGTRQSEGNPEERARRRRRREAMVLNEGDQPVSQADIWVPSAEGVESW</sequence>
<feature type="compositionally biased region" description="Polar residues" evidence="1">
    <location>
        <begin position="197"/>
        <end position="207"/>
    </location>
</feature>
<organism evidence="3 4">
    <name type="scientific">Patellaria atrata CBS 101060</name>
    <dbReference type="NCBI Taxonomy" id="1346257"/>
    <lineage>
        <taxon>Eukaryota</taxon>
        <taxon>Fungi</taxon>
        <taxon>Dikarya</taxon>
        <taxon>Ascomycota</taxon>
        <taxon>Pezizomycotina</taxon>
        <taxon>Dothideomycetes</taxon>
        <taxon>Dothideomycetes incertae sedis</taxon>
        <taxon>Patellariales</taxon>
        <taxon>Patellariaceae</taxon>
        <taxon>Patellaria</taxon>
    </lineage>
</organism>
<evidence type="ECO:0000313" key="4">
    <source>
        <dbReference type="Proteomes" id="UP000799429"/>
    </source>
</evidence>
<protein>
    <submittedName>
        <fullName evidence="3">Uncharacterized protein</fullName>
    </submittedName>
</protein>
<dbReference type="Proteomes" id="UP000799429">
    <property type="component" value="Unassembled WGS sequence"/>
</dbReference>
<dbReference type="AlphaFoldDB" id="A0A9P4S6H6"/>
<feature type="region of interest" description="Disordered" evidence="1">
    <location>
        <begin position="195"/>
        <end position="247"/>
    </location>
</feature>
<feature type="region of interest" description="Disordered" evidence="1">
    <location>
        <begin position="144"/>
        <end position="183"/>
    </location>
</feature>
<dbReference type="EMBL" id="MU006104">
    <property type="protein sequence ID" value="KAF2836182.1"/>
    <property type="molecule type" value="Genomic_DNA"/>
</dbReference>
<proteinExistence type="predicted"/>
<name>A0A9P4S6H6_9PEZI</name>
<keyword evidence="2" id="KW-0472">Membrane</keyword>